<gene>
    <name evidence="1" type="ORF">HW566_02825</name>
</gene>
<protein>
    <submittedName>
        <fullName evidence="1">Uncharacterized protein</fullName>
    </submittedName>
</protein>
<evidence type="ECO:0000313" key="2">
    <source>
        <dbReference type="Proteomes" id="UP000509638"/>
    </source>
</evidence>
<proteinExistence type="predicted"/>
<name>A0A7D5EWC1_9MICO</name>
<dbReference type="EMBL" id="CP058316">
    <property type="protein sequence ID" value="QLD10810.1"/>
    <property type="molecule type" value="Genomic_DNA"/>
</dbReference>
<evidence type="ECO:0000313" key="1">
    <source>
        <dbReference type="EMBL" id="QLD10810.1"/>
    </source>
</evidence>
<dbReference type="AlphaFoldDB" id="A0A7D5EWC1"/>
<sequence length="71" mass="7751">MVFLLEFGPRDGEYVDEIPEGYVAQGIASGGVAGPIDSTTQRAVWQADLDEMNRIISDQGYKSESDIDDVL</sequence>
<reference evidence="1 2" key="1">
    <citation type="submission" date="2020-06" db="EMBL/GenBank/DDBJ databases">
        <authorList>
            <person name="Jo H."/>
        </authorList>
    </citation>
    <scope>NUCLEOTIDE SEQUENCE [LARGE SCALE GENOMIC DNA]</scope>
    <source>
        <strain evidence="1 2">I46</strain>
    </source>
</reference>
<dbReference type="Proteomes" id="UP000509638">
    <property type="component" value="Chromosome"/>
</dbReference>
<accession>A0A7D5EWC1</accession>
<organism evidence="1 2">
    <name type="scientific">Microbacterium oleivorans</name>
    <dbReference type="NCBI Taxonomy" id="273677"/>
    <lineage>
        <taxon>Bacteria</taxon>
        <taxon>Bacillati</taxon>
        <taxon>Actinomycetota</taxon>
        <taxon>Actinomycetes</taxon>
        <taxon>Micrococcales</taxon>
        <taxon>Microbacteriaceae</taxon>
        <taxon>Microbacterium</taxon>
    </lineage>
</organism>
<dbReference type="RefSeq" id="WP_178010235.1">
    <property type="nucleotide sequence ID" value="NZ_CP058316.1"/>
</dbReference>